<dbReference type="EMBL" id="CP061799">
    <property type="protein sequence ID" value="QTA83694.1"/>
    <property type="molecule type" value="Genomic_DNA"/>
</dbReference>
<proteinExistence type="predicted"/>
<protein>
    <submittedName>
        <fullName evidence="2">Uncharacterized protein</fullName>
    </submittedName>
</protein>
<feature type="chain" id="PRO_5036895570" evidence="1">
    <location>
        <begin position="28"/>
        <end position="60"/>
    </location>
</feature>
<sequence length="60" mass="6763">MTIHNLKYSLFVLIFIPSLFISASSAAESKSKVPDLIKSDLTEVTVERSYKKNSINFRIA</sequence>
<reference evidence="2" key="1">
    <citation type="journal article" date="2021" name="Microb. Physiol.">
        <title>Proteogenomic Insights into the Physiology of Marine, Sulfate-Reducing, Filamentous Desulfonema limicola and Desulfonema magnum.</title>
        <authorList>
            <person name="Schnaars V."/>
            <person name="Wohlbrand L."/>
            <person name="Scheve S."/>
            <person name="Hinrichs C."/>
            <person name="Reinhardt R."/>
            <person name="Rabus R."/>
        </authorList>
    </citation>
    <scope>NUCLEOTIDE SEQUENCE</scope>
    <source>
        <strain evidence="2">5ac10</strain>
    </source>
</reference>
<dbReference type="Proteomes" id="UP000663720">
    <property type="component" value="Chromosome"/>
</dbReference>
<keyword evidence="1" id="KW-0732">Signal</keyword>
<dbReference type="KEGG" id="dli:dnl_61080"/>
<gene>
    <name evidence="2" type="ORF">dnl_61080</name>
</gene>
<organism evidence="2 3">
    <name type="scientific">Desulfonema limicola</name>
    <dbReference type="NCBI Taxonomy" id="45656"/>
    <lineage>
        <taxon>Bacteria</taxon>
        <taxon>Pseudomonadati</taxon>
        <taxon>Thermodesulfobacteriota</taxon>
        <taxon>Desulfobacteria</taxon>
        <taxon>Desulfobacterales</taxon>
        <taxon>Desulfococcaceae</taxon>
        <taxon>Desulfonema</taxon>
    </lineage>
</organism>
<accession>A0A975BEJ0</accession>
<feature type="signal peptide" evidence="1">
    <location>
        <begin position="1"/>
        <end position="27"/>
    </location>
</feature>
<evidence type="ECO:0000256" key="1">
    <source>
        <dbReference type="SAM" id="SignalP"/>
    </source>
</evidence>
<evidence type="ECO:0000313" key="3">
    <source>
        <dbReference type="Proteomes" id="UP000663720"/>
    </source>
</evidence>
<name>A0A975BEJ0_9BACT</name>
<keyword evidence="3" id="KW-1185">Reference proteome</keyword>
<dbReference type="AlphaFoldDB" id="A0A975BEJ0"/>
<evidence type="ECO:0000313" key="2">
    <source>
        <dbReference type="EMBL" id="QTA83694.1"/>
    </source>
</evidence>